<evidence type="ECO:0000256" key="1">
    <source>
        <dbReference type="ARBA" id="ARBA00004123"/>
    </source>
</evidence>
<reference evidence="9" key="1">
    <citation type="submission" date="2020-11" db="EMBL/GenBank/DDBJ databases">
        <authorList>
            <person name="Tran Van P."/>
        </authorList>
    </citation>
    <scope>NUCLEOTIDE SEQUENCE</scope>
</reference>
<evidence type="ECO:0000256" key="2">
    <source>
        <dbReference type="ARBA" id="ARBA00022664"/>
    </source>
</evidence>
<keyword evidence="2" id="KW-0507">mRNA processing</keyword>
<dbReference type="OrthoDB" id="10264544at2759"/>
<dbReference type="InterPro" id="IPR027104">
    <property type="entry name" value="Prp3"/>
</dbReference>
<organism evidence="9">
    <name type="scientific">Darwinula stevensoni</name>
    <dbReference type="NCBI Taxonomy" id="69355"/>
    <lineage>
        <taxon>Eukaryota</taxon>
        <taxon>Metazoa</taxon>
        <taxon>Ecdysozoa</taxon>
        <taxon>Arthropoda</taxon>
        <taxon>Crustacea</taxon>
        <taxon>Oligostraca</taxon>
        <taxon>Ostracoda</taxon>
        <taxon>Podocopa</taxon>
        <taxon>Podocopida</taxon>
        <taxon>Darwinulocopina</taxon>
        <taxon>Darwinuloidea</taxon>
        <taxon>Darwinulidae</taxon>
        <taxon>Darwinula</taxon>
    </lineage>
</organism>
<evidence type="ECO:0000259" key="8">
    <source>
        <dbReference type="Pfam" id="PF08572"/>
    </source>
</evidence>
<evidence type="ECO:0000256" key="4">
    <source>
        <dbReference type="ARBA" id="ARBA00023242"/>
    </source>
</evidence>
<accession>A0A7R9AD73</accession>
<evidence type="ECO:0000313" key="10">
    <source>
        <dbReference type="Proteomes" id="UP000677054"/>
    </source>
</evidence>
<evidence type="ECO:0000256" key="6">
    <source>
        <dbReference type="SAM" id="MobiDB-lite"/>
    </source>
</evidence>
<dbReference type="Pfam" id="PF08572">
    <property type="entry name" value="PRP3"/>
    <property type="match status" value="1"/>
</dbReference>
<dbReference type="Pfam" id="PF06544">
    <property type="entry name" value="Prp3_C"/>
    <property type="match status" value="1"/>
</dbReference>
<keyword evidence="3" id="KW-0508">mRNA splicing</keyword>
<evidence type="ECO:0000259" key="7">
    <source>
        <dbReference type="Pfam" id="PF06544"/>
    </source>
</evidence>
<dbReference type="InterPro" id="IPR013881">
    <property type="entry name" value="Pre-mRNA_splic_Prp3_dom"/>
</dbReference>
<dbReference type="EMBL" id="LR903392">
    <property type="protein sequence ID" value="CAD7251845.1"/>
    <property type="molecule type" value="Genomic_DNA"/>
</dbReference>
<protein>
    <submittedName>
        <fullName evidence="9">Uncharacterized protein</fullName>
    </submittedName>
</protein>
<name>A0A7R9AD73_9CRUS</name>
<proteinExistence type="predicted"/>
<dbReference type="InterPro" id="IPR010541">
    <property type="entry name" value="Prp3_C"/>
</dbReference>
<dbReference type="Proteomes" id="UP000677054">
    <property type="component" value="Unassembled WGS sequence"/>
</dbReference>
<feature type="coiled-coil region" evidence="5">
    <location>
        <begin position="95"/>
        <end position="129"/>
    </location>
</feature>
<evidence type="ECO:0000313" key="9">
    <source>
        <dbReference type="EMBL" id="CAD7251845.1"/>
    </source>
</evidence>
<keyword evidence="10" id="KW-1185">Reference proteome</keyword>
<dbReference type="EMBL" id="CAJPEV010003875">
    <property type="protein sequence ID" value="CAG0900714.1"/>
    <property type="molecule type" value="Genomic_DNA"/>
</dbReference>
<dbReference type="GO" id="GO:0000398">
    <property type="term" value="P:mRNA splicing, via spliceosome"/>
    <property type="evidence" value="ECO:0007669"/>
    <property type="project" value="InterPro"/>
</dbReference>
<comment type="subcellular location">
    <subcellularLocation>
        <location evidence="1">Nucleus</location>
    </subcellularLocation>
</comment>
<feature type="domain" description="Pre-mRNA-splicing factor 3" evidence="8">
    <location>
        <begin position="257"/>
        <end position="471"/>
    </location>
</feature>
<sequence>MIKAGTKKQGFEEAPDADENGEPRPSPGQLTTMQIREMMANAQRIIEERKKALSNIPTILPPAPQQLSMAPNPQPPGLPPLMPVPPSFPSVSQVLQNLRAQKRDQIQKIREMMANAQRIIEERKKALSNIPTILPPAPQQLSMAPNPQPPGLPPLMPVPPSFPSVSQVLQNLRAQKRDQIQKTQLQSRFGEGPAMPKEPVQQLILDEHGRTLDLSGKEVTLVQHMPELKANIRAKKREQFTKKLHDKSGESSAEAAFYDSRIGARNPLRQHRGFHFHEKGKFQQMAAQMRMKAQLERVQSEIAQLARKTGISSSAGLATITMKKGEQAKVLDIIPDVEWWDTRILTAQQYPDEKSSSSVKVEAITNLIEHPVTLRPPGEKDEIVALPVFLTKEERKKVRRQNRRETWKDKQEKIRLGLEPPPEPKMRMSNLMRVLGTQAVQDPTKMEAHVRAQMAKRQKAHMEANAARKLTAEQRREKRAKKLQDDTGSGIHVSIYRLKKFQRLMLHRIRWAEDVPKASKGDTGEDPQSNINRCILVWQGTVKERNFHDFNFKACPMESFAREHFKKHNVEHYWDLAMKESFLEYSDSV</sequence>
<gene>
    <name evidence="9" type="ORF">DSTB1V02_LOCUS11607</name>
</gene>
<keyword evidence="5" id="KW-0175">Coiled coil</keyword>
<dbReference type="GO" id="GO:0046540">
    <property type="term" value="C:U4/U6 x U5 tri-snRNP complex"/>
    <property type="evidence" value="ECO:0007669"/>
    <property type="project" value="InterPro"/>
</dbReference>
<dbReference type="PANTHER" id="PTHR14212">
    <property type="entry name" value="U4/U6-ASSOCIATED RNA SPLICING FACTOR-RELATED"/>
    <property type="match status" value="1"/>
</dbReference>
<dbReference type="AlphaFoldDB" id="A0A7R9AD73"/>
<evidence type="ECO:0000256" key="5">
    <source>
        <dbReference type="SAM" id="Coils"/>
    </source>
</evidence>
<keyword evidence="4" id="KW-0539">Nucleus</keyword>
<feature type="region of interest" description="Disordered" evidence="6">
    <location>
        <begin position="1"/>
        <end position="32"/>
    </location>
</feature>
<evidence type="ECO:0000256" key="3">
    <source>
        <dbReference type="ARBA" id="ARBA00023187"/>
    </source>
</evidence>
<dbReference type="PANTHER" id="PTHR14212:SF0">
    <property type="entry name" value="U4_U6 SMALL NUCLEAR RIBONUCLEOPROTEIN PRP3"/>
    <property type="match status" value="1"/>
</dbReference>
<feature type="domain" description="Small nuclear ribonucleoprotein Prp3 C-terminal" evidence="7">
    <location>
        <begin position="498"/>
        <end position="577"/>
    </location>
</feature>